<name>A0A0C3CAY2_OIDMZ</name>
<dbReference type="Proteomes" id="UP000054321">
    <property type="component" value="Unassembled WGS sequence"/>
</dbReference>
<accession>A0A0C3CAY2</accession>
<feature type="transmembrane region" description="Helical" evidence="2">
    <location>
        <begin position="81"/>
        <end position="106"/>
    </location>
</feature>
<evidence type="ECO:0000313" key="4">
    <source>
        <dbReference type="Proteomes" id="UP000054321"/>
    </source>
</evidence>
<feature type="transmembrane region" description="Helical" evidence="2">
    <location>
        <begin position="275"/>
        <end position="296"/>
    </location>
</feature>
<keyword evidence="4" id="KW-1185">Reference proteome</keyword>
<evidence type="ECO:0000256" key="1">
    <source>
        <dbReference type="SAM" id="MobiDB-lite"/>
    </source>
</evidence>
<evidence type="ECO:0000256" key="2">
    <source>
        <dbReference type="SAM" id="Phobius"/>
    </source>
</evidence>
<feature type="transmembrane region" description="Helical" evidence="2">
    <location>
        <begin position="245"/>
        <end position="263"/>
    </location>
</feature>
<feature type="compositionally biased region" description="Basic and acidic residues" evidence="1">
    <location>
        <begin position="644"/>
        <end position="653"/>
    </location>
</feature>
<feature type="transmembrane region" description="Helical" evidence="2">
    <location>
        <begin position="36"/>
        <end position="60"/>
    </location>
</feature>
<sequence>MAAKIILERASNGYNISTFQTAGSIAGFIFEDSKSIRTSTIILASFNILAAFATAARILYDCYWASKRSSRSFKASKCFILSIHPAETFPLVLAIGVVIQGLVFAGVQGTGLHSLTVKGCGTIAQFMWPALFILPFIQAVFGVECALRSIRKKAFCARGKYSVAICCGIVVLMLLGTWLYSHLVPEQDNCFASLVWYISRYGVQSLILLSVSTASMLFSAIIIFVRLSMVTVIDRQQRIAASRIVYHNVLGVVSLAFVIPYFVSQTVAHGNIKLSMMATVVLNLSGLMGGLLQFFLRSKTATIPFELKHAGPWGGDKHDVGMTSFNERTFNKQLASPLSEQPLPAELSSLAQGRDGNIGQEKDRVISMESLESSPFNSPAQYDPIGSKADDLNEAIPAMPESVTASLPGSAKRTHMRKGSYSLFPGNAASPVNTSPPTIHIEPISKYSTQNEQMISISDLKPPPPIHFSHRRDSSVISSATVQIGLRISQAPPQTRDTIAPLSIPSNSQNTRSLYPPSSLSPKLIPIAFSFRPGSPPPTLRLAKGPSPLRTNALPTQQSSGPVDPNKTLPPTPKGKGFNFEFSDTIQLSPVAYSPQKEASSPKTTTSNTSAKPRSGAPPSTTSPKRAARAPLPTSPRPPTNLRSETRVHEGWI</sequence>
<feature type="transmembrane region" description="Helical" evidence="2">
    <location>
        <begin position="126"/>
        <end position="147"/>
    </location>
</feature>
<evidence type="ECO:0000313" key="3">
    <source>
        <dbReference type="EMBL" id="KIM96078.1"/>
    </source>
</evidence>
<keyword evidence="2" id="KW-0812">Transmembrane</keyword>
<reference evidence="3 4" key="1">
    <citation type="submission" date="2014-04" db="EMBL/GenBank/DDBJ databases">
        <authorList>
            <consortium name="DOE Joint Genome Institute"/>
            <person name="Kuo A."/>
            <person name="Martino E."/>
            <person name="Perotto S."/>
            <person name="Kohler A."/>
            <person name="Nagy L.G."/>
            <person name="Floudas D."/>
            <person name="Copeland A."/>
            <person name="Barry K.W."/>
            <person name="Cichocki N."/>
            <person name="Veneault-Fourrey C."/>
            <person name="LaButti K."/>
            <person name="Lindquist E.A."/>
            <person name="Lipzen A."/>
            <person name="Lundell T."/>
            <person name="Morin E."/>
            <person name="Murat C."/>
            <person name="Sun H."/>
            <person name="Tunlid A."/>
            <person name="Henrissat B."/>
            <person name="Grigoriev I.V."/>
            <person name="Hibbett D.S."/>
            <person name="Martin F."/>
            <person name="Nordberg H.P."/>
            <person name="Cantor M.N."/>
            <person name="Hua S.X."/>
        </authorList>
    </citation>
    <scope>NUCLEOTIDE SEQUENCE [LARGE SCALE GENOMIC DNA]</scope>
    <source>
        <strain evidence="3 4">Zn</strain>
    </source>
</reference>
<keyword evidence="2" id="KW-1133">Transmembrane helix</keyword>
<dbReference type="HOGENOM" id="CLU_020690_0_0_1"/>
<feature type="region of interest" description="Disordered" evidence="1">
    <location>
        <begin position="489"/>
        <end position="518"/>
    </location>
</feature>
<feature type="region of interest" description="Disordered" evidence="1">
    <location>
        <begin position="530"/>
        <end position="653"/>
    </location>
</feature>
<organism evidence="3 4">
    <name type="scientific">Oidiodendron maius (strain Zn)</name>
    <dbReference type="NCBI Taxonomy" id="913774"/>
    <lineage>
        <taxon>Eukaryota</taxon>
        <taxon>Fungi</taxon>
        <taxon>Dikarya</taxon>
        <taxon>Ascomycota</taxon>
        <taxon>Pezizomycotina</taxon>
        <taxon>Leotiomycetes</taxon>
        <taxon>Leotiomycetes incertae sedis</taxon>
        <taxon>Myxotrichaceae</taxon>
        <taxon>Oidiodendron</taxon>
    </lineage>
</organism>
<keyword evidence="2" id="KW-0472">Membrane</keyword>
<feature type="transmembrane region" description="Helical" evidence="2">
    <location>
        <begin position="159"/>
        <end position="181"/>
    </location>
</feature>
<feature type="compositionally biased region" description="Polar residues" evidence="1">
    <location>
        <begin position="371"/>
        <end position="380"/>
    </location>
</feature>
<feature type="region of interest" description="Disordered" evidence="1">
    <location>
        <begin position="371"/>
        <end position="390"/>
    </location>
</feature>
<reference evidence="4" key="2">
    <citation type="submission" date="2015-01" db="EMBL/GenBank/DDBJ databases">
        <title>Evolutionary Origins and Diversification of the Mycorrhizal Mutualists.</title>
        <authorList>
            <consortium name="DOE Joint Genome Institute"/>
            <consortium name="Mycorrhizal Genomics Consortium"/>
            <person name="Kohler A."/>
            <person name="Kuo A."/>
            <person name="Nagy L.G."/>
            <person name="Floudas D."/>
            <person name="Copeland A."/>
            <person name="Barry K.W."/>
            <person name="Cichocki N."/>
            <person name="Veneault-Fourrey C."/>
            <person name="LaButti K."/>
            <person name="Lindquist E.A."/>
            <person name="Lipzen A."/>
            <person name="Lundell T."/>
            <person name="Morin E."/>
            <person name="Murat C."/>
            <person name="Riley R."/>
            <person name="Ohm R."/>
            <person name="Sun H."/>
            <person name="Tunlid A."/>
            <person name="Henrissat B."/>
            <person name="Grigoriev I.V."/>
            <person name="Hibbett D.S."/>
            <person name="Martin F."/>
        </authorList>
    </citation>
    <scope>NUCLEOTIDE SEQUENCE [LARGE SCALE GENOMIC DNA]</scope>
    <source>
        <strain evidence="4">Zn</strain>
    </source>
</reference>
<feature type="compositionally biased region" description="Polar residues" evidence="1">
    <location>
        <begin position="597"/>
        <end position="624"/>
    </location>
</feature>
<feature type="compositionally biased region" description="Polar residues" evidence="1">
    <location>
        <begin position="549"/>
        <end position="561"/>
    </location>
</feature>
<proteinExistence type="predicted"/>
<protein>
    <submittedName>
        <fullName evidence="3">Uncharacterized protein</fullName>
    </submittedName>
</protein>
<dbReference type="EMBL" id="KN832885">
    <property type="protein sequence ID" value="KIM96078.1"/>
    <property type="molecule type" value="Genomic_DNA"/>
</dbReference>
<feature type="transmembrane region" description="Helical" evidence="2">
    <location>
        <begin position="201"/>
        <end position="225"/>
    </location>
</feature>
<dbReference type="InParanoid" id="A0A0C3CAY2"/>
<dbReference type="OrthoDB" id="5368516at2759"/>
<feature type="transmembrane region" description="Helical" evidence="2">
    <location>
        <begin position="12"/>
        <end position="30"/>
    </location>
</feature>
<dbReference type="AlphaFoldDB" id="A0A0C3CAY2"/>
<dbReference type="STRING" id="913774.A0A0C3CAY2"/>
<gene>
    <name evidence="3" type="ORF">OIDMADRAFT_170741</name>
</gene>